<gene>
    <name evidence="2" type="ORF">ATANTOWER_015191</name>
</gene>
<dbReference type="Proteomes" id="UP001345963">
    <property type="component" value="Unassembled WGS sequence"/>
</dbReference>
<dbReference type="EMBL" id="JAHUTI010071994">
    <property type="protein sequence ID" value="MED6255794.1"/>
    <property type="molecule type" value="Genomic_DNA"/>
</dbReference>
<evidence type="ECO:0000313" key="2">
    <source>
        <dbReference type="EMBL" id="MED6255794.1"/>
    </source>
</evidence>
<feature type="compositionally biased region" description="Polar residues" evidence="1">
    <location>
        <begin position="72"/>
        <end position="121"/>
    </location>
</feature>
<name>A0ABU7C1R3_9TELE</name>
<keyword evidence="3" id="KW-1185">Reference proteome</keyword>
<feature type="compositionally biased region" description="Pro residues" evidence="1">
    <location>
        <begin position="140"/>
        <end position="149"/>
    </location>
</feature>
<proteinExistence type="predicted"/>
<evidence type="ECO:0000256" key="1">
    <source>
        <dbReference type="SAM" id="MobiDB-lite"/>
    </source>
</evidence>
<feature type="compositionally biased region" description="Low complexity" evidence="1">
    <location>
        <begin position="55"/>
        <end position="68"/>
    </location>
</feature>
<accession>A0ABU7C1R3</accession>
<feature type="region of interest" description="Disordered" evidence="1">
    <location>
        <begin position="11"/>
        <end position="200"/>
    </location>
</feature>
<evidence type="ECO:0000313" key="3">
    <source>
        <dbReference type="Proteomes" id="UP001345963"/>
    </source>
</evidence>
<sequence length="226" mass="23865">MCIAVNVCGKAGPGAKSKDIEEGKAAFSKDESKEPIVEVRTEEENIPNQEGGGPTEPNETTPLTEPEPAAADSSNTVVNSLPSTAANSVTESFSTLQTNPSRENMKSSPKITTAALSNSTKADPECRVGPLVDLSDTPKVAPPSSPPVLDPVSPASANVDGPQSHCESVKAHSSTQSKDLQVDGPSKDTRNATCPDSTTSTQNEYEHLCFLYCSLLFWSSHECCHF</sequence>
<comment type="caution">
    <text evidence="2">The sequence shown here is derived from an EMBL/GenBank/DDBJ whole genome shotgun (WGS) entry which is preliminary data.</text>
</comment>
<feature type="compositionally biased region" description="Polar residues" evidence="1">
    <location>
        <begin position="191"/>
        <end position="200"/>
    </location>
</feature>
<organism evidence="2 3">
    <name type="scientific">Ataeniobius toweri</name>
    <dbReference type="NCBI Taxonomy" id="208326"/>
    <lineage>
        <taxon>Eukaryota</taxon>
        <taxon>Metazoa</taxon>
        <taxon>Chordata</taxon>
        <taxon>Craniata</taxon>
        <taxon>Vertebrata</taxon>
        <taxon>Euteleostomi</taxon>
        <taxon>Actinopterygii</taxon>
        <taxon>Neopterygii</taxon>
        <taxon>Teleostei</taxon>
        <taxon>Neoteleostei</taxon>
        <taxon>Acanthomorphata</taxon>
        <taxon>Ovalentaria</taxon>
        <taxon>Atherinomorphae</taxon>
        <taxon>Cyprinodontiformes</taxon>
        <taxon>Goodeidae</taxon>
        <taxon>Ataeniobius</taxon>
    </lineage>
</organism>
<reference evidence="2 3" key="1">
    <citation type="submission" date="2021-07" db="EMBL/GenBank/DDBJ databases">
        <authorList>
            <person name="Palmer J.M."/>
        </authorList>
    </citation>
    <scope>NUCLEOTIDE SEQUENCE [LARGE SCALE GENOMIC DNA]</scope>
    <source>
        <strain evidence="2 3">AT_MEX2019</strain>
        <tissue evidence="2">Muscle</tissue>
    </source>
</reference>
<feature type="compositionally biased region" description="Basic and acidic residues" evidence="1">
    <location>
        <begin position="16"/>
        <end position="43"/>
    </location>
</feature>
<protein>
    <submittedName>
        <fullName evidence="2">Uncharacterized protein</fullName>
    </submittedName>
</protein>